<dbReference type="SMART" id="SM01011">
    <property type="entry name" value="AMP_N"/>
    <property type="match status" value="1"/>
</dbReference>
<dbReference type="Pfam" id="PF00557">
    <property type="entry name" value="Peptidase_M24"/>
    <property type="match status" value="1"/>
</dbReference>
<dbReference type="GO" id="GO:0030145">
    <property type="term" value="F:manganese ion binding"/>
    <property type="evidence" value="ECO:0007669"/>
    <property type="project" value="InterPro"/>
</dbReference>
<keyword evidence="4" id="KW-0378">Hydrolase</keyword>
<evidence type="ECO:0000259" key="6">
    <source>
        <dbReference type="SMART" id="SM01011"/>
    </source>
</evidence>
<dbReference type="SUPFAM" id="SSF55920">
    <property type="entry name" value="Creatinase/aminopeptidase"/>
    <property type="match status" value="1"/>
</dbReference>
<evidence type="ECO:0000256" key="1">
    <source>
        <dbReference type="ARBA" id="ARBA00001936"/>
    </source>
</evidence>
<dbReference type="InterPro" id="IPR029149">
    <property type="entry name" value="Creatin/AminoP/Spt16_N"/>
</dbReference>
<keyword evidence="5" id="KW-0464">Manganese</keyword>
<evidence type="ECO:0000313" key="7">
    <source>
        <dbReference type="EMBL" id="CAE6417431.1"/>
    </source>
</evidence>
<feature type="domain" description="Aminopeptidase P N-terminal" evidence="6">
    <location>
        <begin position="1"/>
        <end position="104"/>
    </location>
</feature>
<dbReference type="Proteomes" id="UP000663840">
    <property type="component" value="Unassembled WGS sequence"/>
</dbReference>
<name>A0A8H3AEE1_9AGAM</name>
<comment type="cofactor">
    <cofactor evidence="1">
        <name>Mn(2+)</name>
        <dbReference type="ChEBI" id="CHEBI:29035"/>
    </cofactor>
</comment>
<comment type="similarity">
    <text evidence="2">Belongs to the peptidase M24B family.</text>
</comment>
<keyword evidence="3" id="KW-0479">Metal-binding</keyword>
<dbReference type="Gene3D" id="3.40.350.10">
    <property type="entry name" value="Creatinase/prolidase N-terminal domain"/>
    <property type="match status" value="1"/>
</dbReference>
<dbReference type="EMBL" id="CAJMWR010001162">
    <property type="protein sequence ID" value="CAE6417431.1"/>
    <property type="molecule type" value="Genomic_DNA"/>
</dbReference>
<comment type="caution">
    <text evidence="7">The sequence shown here is derived from an EMBL/GenBank/DDBJ whole genome shotgun (WGS) entry which is preliminary data.</text>
</comment>
<evidence type="ECO:0000256" key="2">
    <source>
        <dbReference type="ARBA" id="ARBA00008766"/>
    </source>
</evidence>
<dbReference type="InterPro" id="IPR043129">
    <property type="entry name" value="ATPase_NBD"/>
</dbReference>
<dbReference type="InterPro" id="IPR004000">
    <property type="entry name" value="Actin"/>
</dbReference>
<dbReference type="SUPFAM" id="SSF53067">
    <property type="entry name" value="Actin-like ATPase domain"/>
    <property type="match status" value="1"/>
</dbReference>
<dbReference type="SUPFAM" id="SSF53092">
    <property type="entry name" value="Creatinase/prolidase N-terminal domain"/>
    <property type="match status" value="1"/>
</dbReference>
<dbReference type="Pfam" id="PF05195">
    <property type="entry name" value="AMP_N"/>
    <property type="match status" value="1"/>
</dbReference>
<evidence type="ECO:0000256" key="3">
    <source>
        <dbReference type="ARBA" id="ARBA00022723"/>
    </source>
</evidence>
<dbReference type="Pfam" id="PF00022">
    <property type="entry name" value="Actin"/>
    <property type="match status" value="1"/>
</dbReference>
<dbReference type="InterPro" id="IPR007865">
    <property type="entry name" value="Aminopep_P_N"/>
</dbReference>
<dbReference type="Gene3D" id="3.90.230.10">
    <property type="entry name" value="Creatinase/methionine aminopeptidase superfamily"/>
    <property type="match status" value="1"/>
</dbReference>
<dbReference type="PANTHER" id="PTHR43226:SF4">
    <property type="entry name" value="XAA-PRO AMINOPEPTIDASE 3"/>
    <property type="match status" value="1"/>
</dbReference>
<evidence type="ECO:0000256" key="4">
    <source>
        <dbReference type="ARBA" id="ARBA00022801"/>
    </source>
</evidence>
<reference evidence="7" key="1">
    <citation type="submission" date="2021-01" db="EMBL/GenBank/DDBJ databases">
        <authorList>
            <person name="Kaushik A."/>
        </authorList>
    </citation>
    <scope>NUCLEOTIDE SEQUENCE</scope>
    <source>
        <strain evidence="7">AG1-1A</strain>
    </source>
</reference>
<gene>
    <name evidence="7" type="ORF">RDB_LOCUS50754</name>
</gene>
<dbReference type="PANTHER" id="PTHR43226">
    <property type="entry name" value="XAA-PRO AMINOPEPTIDASE 3"/>
    <property type="match status" value="1"/>
</dbReference>
<dbReference type="InterPro" id="IPR036005">
    <property type="entry name" value="Creatinase/aminopeptidase-like"/>
</dbReference>
<organism evidence="7 8">
    <name type="scientific">Rhizoctonia solani</name>
    <dbReference type="NCBI Taxonomy" id="456999"/>
    <lineage>
        <taxon>Eukaryota</taxon>
        <taxon>Fungi</taxon>
        <taxon>Dikarya</taxon>
        <taxon>Basidiomycota</taxon>
        <taxon>Agaricomycotina</taxon>
        <taxon>Agaricomycetes</taxon>
        <taxon>Cantharellales</taxon>
        <taxon>Ceratobasidiaceae</taxon>
        <taxon>Rhizoctonia</taxon>
    </lineage>
</organism>
<dbReference type="AlphaFoldDB" id="A0A8H3AEE1"/>
<dbReference type="InterPro" id="IPR000994">
    <property type="entry name" value="Pept_M24"/>
</dbReference>
<accession>A0A8H3AEE1</accession>
<sequence>MMIDIFYKFRQSSNFWYLTGIEEQDAAILLQKTSSGKGHKAYLFVKDKDSYDELWHGPRTGVQQSVKIFAADEGFNIEALYKILDLVLKDANHFFADVPSQVVESRVSKTSPKGLLSFLNLEQSSSTETMRFAKSAETEAQLAAHFEYVCALQGAQRPAYVPVVARGANALAIHYTNNDCRLREGEMVLMDAGCELNGYASDITRTFPVGPSGQFTPPQRELYASILEVQKKLILMCTEESKESMNSLHNQSVDLLKKALRRVGFDLGAGGKLIDRLYPHYLTHPIGIDLHEGNSERHQYLVEGQVITIEPGVYVPADPIFPKWFHNIGIRIEDEVLVERNDPVVLSINAPKEIADVEATCQGSLGGRTEKDPAYFPPFAHSTCDTTRPASVDKQLSYVYLLFLDDKMEDEVAALVIDNGSGMCKAGFAGDDAPRAVFP</sequence>
<dbReference type="OrthoDB" id="422574at2759"/>
<dbReference type="GO" id="GO:0070006">
    <property type="term" value="F:metalloaminopeptidase activity"/>
    <property type="evidence" value="ECO:0007669"/>
    <property type="project" value="InterPro"/>
</dbReference>
<dbReference type="GO" id="GO:0006508">
    <property type="term" value="P:proteolysis"/>
    <property type="evidence" value="ECO:0007669"/>
    <property type="project" value="TreeGrafter"/>
</dbReference>
<dbReference type="GO" id="GO:0005739">
    <property type="term" value="C:mitochondrion"/>
    <property type="evidence" value="ECO:0007669"/>
    <property type="project" value="TreeGrafter"/>
</dbReference>
<protein>
    <recommendedName>
        <fullName evidence="6">Aminopeptidase P N-terminal domain-containing protein</fullName>
    </recommendedName>
</protein>
<dbReference type="InterPro" id="IPR052433">
    <property type="entry name" value="X-Pro_dipept-like"/>
</dbReference>
<dbReference type="Gene3D" id="3.30.420.40">
    <property type="match status" value="1"/>
</dbReference>
<evidence type="ECO:0000256" key="5">
    <source>
        <dbReference type="ARBA" id="ARBA00023211"/>
    </source>
</evidence>
<proteinExistence type="inferred from homology"/>
<evidence type="ECO:0000313" key="8">
    <source>
        <dbReference type="Proteomes" id="UP000663840"/>
    </source>
</evidence>